<accession>A0A453JRS8</accession>
<dbReference type="EnsemblPlants" id="AET5Gv20172300.16">
    <property type="protein sequence ID" value="AET5Gv20172300.16"/>
    <property type="gene ID" value="AET5Gv20172300"/>
</dbReference>
<dbReference type="Proteomes" id="UP000015105">
    <property type="component" value="Chromosome 5D"/>
</dbReference>
<reference evidence="1" key="5">
    <citation type="journal article" date="2021" name="G3 (Bethesda)">
        <title>Aegilops tauschii genome assembly Aet v5.0 features greater sequence contiguity and improved annotation.</title>
        <authorList>
            <person name="Wang L."/>
            <person name="Zhu T."/>
            <person name="Rodriguez J.C."/>
            <person name="Deal K.R."/>
            <person name="Dubcovsky J."/>
            <person name="McGuire P.E."/>
            <person name="Lux T."/>
            <person name="Spannagl M."/>
            <person name="Mayer K.F.X."/>
            <person name="Baldrich P."/>
            <person name="Meyers B.C."/>
            <person name="Huo N."/>
            <person name="Gu Y.Q."/>
            <person name="Zhou H."/>
            <person name="Devos K.M."/>
            <person name="Bennetzen J.L."/>
            <person name="Unver T."/>
            <person name="Budak H."/>
            <person name="Gulick P.J."/>
            <person name="Galiba G."/>
            <person name="Kalapos B."/>
            <person name="Nelson D.R."/>
            <person name="Li P."/>
            <person name="You F.M."/>
            <person name="Luo M.C."/>
            <person name="Dvorak J."/>
        </authorList>
    </citation>
    <scope>NUCLEOTIDE SEQUENCE [LARGE SCALE GENOMIC DNA]</scope>
    <source>
        <strain evidence="1">cv. AL8/78</strain>
    </source>
</reference>
<reference evidence="1" key="4">
    <citation type="submission" date="2019-03" db="UniProtKB">
        <authorList>
            <consortium name="EnsemblPlants"/>
        </authorList>
    </citation>
    <scope>IDENTIFICATION</scope>
</reference>
<name>A0A453JRS8_AEGTS</name>
<reference evidence="2" key="1">
    <citation type="journal article" date="2014" name="Science">
        <title>Ancient hybridizations among the ancestral genomes of bread wheat.</title>
        <authorList>
            <consortium name="International Wheat Genome Sequencing Consortium,"/>
            <person name="Marcussen T."/>
            <person name="Sandve S.R."/>
            <person name="Heier L."/>
            <person name="Spannagl M."/>
            <person name="Pfeifer M."/>
            <person name="Jakobsen K.S."/>
            <person name="Wulff B.B."/>
            <person name="Steuernagel B."/>
            <person name="Mayer K.F."/>
            <person name="Olsen O.A."/>
        </authorList>
    </citation>
    <scope>NUCLEOTIDE SEQUENCE [LARGE SCALE GENOMIC DNA]</scope>
    <source>
        <strain evidence="2">cv. AL8/78</strain>
    </source>
</reference>
<organism evidence="1 2">
    <name type="scientific">Aegilops tauschii subsp. strangulata</name>
    <name type="common">Goatgrass</name>
    <dbReference type="NCBI Taxonomy" id="200361"/>
    <lineage>
        <taxon>Eukaryota</taxon>
        <taxon>Viridiplantae</taxon>
        <taxon>Streptophyta</taxon>
        <taxon>Embryophyta</taxon>
        <taxon>Tracheophyta</taxon>
        <taxon>Spermatophyta</taxon>
        <taxon>Magnoliopsida</taxon>
        <taxon>Liliopsida</taxon>
        <taxon>Poales</taxon>
        <taxon>Poaceae</taxon>
        <taxon>BOP clade</taxon>
        <taxon>Pooideae</taxon>
        <taxon>Triticodae</taxon>
        <taxon>Triticeae</taxon>
        <taxon>Triticinae</taxon>
        <taxon>Aegilops</taxon>
    </lineage>
</organism>
<evidence type="ECO:0000313" key="2">
    <source>
        <dbReference type="Proteomes" id="UP000015105"/>
    </source>
</evidence>
<sequence>MKQLLGGNSISTYLSNFLEGKRTRKRCTGFLCFWFRMYCSRQPPSSRIQPSNILHEEIIIMYKLKIEMSLKVRIES</sequence>
<evidence type="ECO:0000313" key="1">
    <source>
        <dbReference type="EnsemblPlants" id="AET5Gv20172300.16"/>
    </source>
</evidence>
<keyword evidence="2" id="KW-1185">Reference proteome</keyword>
<protein>
    <submittedName>
        <fullName evidence="1">Uncharacterized protein</fullName>
    </submittedName>
</protein>
<reference evidence="2" key="2">
    <citation type="journal article" date="2017" name="Nat. Plants">
        <title>The Aegilops tauschii genome reveals multiple impacts of transposons.</title>
        <authorList>
            <person name="Zhao G."/>
            <person name="Zou C."/>
            <person name="Li K."/>
            <person name="Wang K."/>
            <person name="Li T."/>
            <person name="Gao L."/>
            <person name="Zhang X."/>
            <person name="Wang H."/>
            <person name="Yang Z."/>
            <person name="Liu X."/>
            <person name="Jiang W."/>
            <person name="Mao L."/>
            <person name="Kong X."/>
            <person name="Jiao Y."/>
            <person name="Jia J."/>
        </authorList>
    </citation>
    <scope>NUCLEOTIDE SEQUENCE [LARGE SCALE GENOMIC DNA]</scope>
    <source>
        <strain evidence="2">cv. AL8/78</strain>
    </source>
</reference>
<proteinExistence type="predicted"/>
<reference evidence="1" key="3">
    <citation type="journal article" date="2017" name="Nature">
        <title>Genome sequence of the progenitor of the wheat D genome Aegilops tauschii.</title>
        <authorList>
            <person name="Luo M.C."/>
            <person name="Gu Y.Q."/>
            <person name="Puiu D."/>
            <person name="Wang H."/>
            <person name="Twardziok S.O."/>
            <person name="Deal K.R."/>
            <person name="Huo N."/>
            <person name="Zhu T."/>
            <person name="Wang L."/>
            <person name="Wang Y."/>
            <person name="McGuire P.E."/>
            <person name="Liu S."/>
            <person name="Long H."/>
            <person name="Ramasamy R.K."/>
            <person name="Rodriguez J.C."/>
            <person name="Van S.L."/>
            <person name="Yuan L."/>
            <person name="Wang Z."/>
            <person name="Xia Z."/>
            <person name="Xiao L."/>
            <person name="Anderson O.D."/>
            <person name="Ouyang S."/>
            <person name="Liang Y."/>
            <person name="Zimin A.V."/>
            <person name="Pertea G."/>
            <person name="Qi P."/>
            <person name="Bennetzen J.L."/>
            <person name="Dai X."/>
            <person name="Dawson M.W."/>
            <person name="Muller H.G."/>
            <person name="Kugler K."/>
            <person name="Rivarola-Duarte L."/>
            <person name="Spannagl M."/>
            <person name="Mayer K.F.X."/>
            <person name="Lu F.H."/>
            <person name="Bevan M.W."/>
            <person name="Leroy P."/>
            <person name="Li P."/>
            <person name="You F.M."/>
            <person name="Sun Q."/>
            <person name="Liu Z."/>
            <person name="Lyons E."/>
            <person name="Wicker T."/>
            <person name="Salzberg S.L."/>
            <person name="Devos K.M."/>
            <person name="Dvorak J."/>
        </authorList>
    </citation>
    <scope>NUCLEOTIDE SEQUENCE [LARGE SCALE GENOMIC DNA]</scope>
    <source>
        <strain evidence="1">cv. AL8/78</strain>
    </source>
</reference>
<dbReference type="Gramene" id="AET5Gv20172300.16">
    <property type="protein sequence ID" value="AET5Gv20172300.16"/>
    <property type="gene ID" value="AET5Gv20172300"/>
</dbReference>
<dbReference type="AlphaFoldDB" id="A0A453JRS8"/>